<accession>A0A3B4W8U2</accession>
<sequence>MQNMASRASKYDFFIQKLKMGESLQQQNGNYKRPSKYDLENVKFLHLFKPGEGNPDMGGAIAFKTGKVGRPSKYDIRTIQKLMPGNPEASLMPNVLASAPGNPGAPGTGHISFNAADYLKSSFSKTDSITTGTVSSVKNGLPPDKPAGDDINLYQKYIARFSGSQHCGHVHCAYQYREHYHCMDPECNYQRFTSKQDVIRHYNMHKKRDNSLQHGFMRFSPLDDCSVYYHGCHLNGKSTHYHCMQVGCSKVYTSTSDVMTHENFHKKNAQLINDGFQRFRATEDCGTVGCQFYGQKTTHFHCRRPGCTFTFKNKCDIEKHKSYHIKDDAYAKDGFKKFYKYEECKYEGCVYSKATNHFHCIRSGCGFTFTSTSQMTSHKRKHERRHIRSSGVMGLSSTFLPPKDEPEESSNDDLMDFSAISSKNSSLSASPTTQQSTTVSHLLATPTTAISSSSTTGHTLKPTPSLSSAGQRMSSLLSQALPSNMPVALALSNSALAANPFFPLIPRLPLQPPPPAASLISAASSGAHSMPTDSLTQGCSTAGADGAMASTPTSFATSSIMEKISASKGLISPMMARLAAAALKPSNNPDAGHQGPPPPPPPQASPPHMSSFLASLWERFASEQLSSQHSLSPDSVGAWRSVVQQLLMSCQLLGV</sequence>
<dbReference type="PANTHER" id="PTHR12451">
    <property type="entry name" value="TRANSCRIPTION FACTOR CASTOR PROTEIN MING -RELATED"/>
    <property type="match status" value="1"/>
</dbReference>
<feature type="domain" description="C2H2-type" evidence="3">
    <location>
        <begin position="241"/>
        <end position="270"/>
    </location>
</feature>
<dbReference type="GO" id="GO:0045664">
    <property type="term" value="P:regulation of neuron differentiation"/>
    <property type="evidence" value="ECO:0007669"/>
    <property type="project" value="TreeGrafter"/>
</dbReference>
<reference evidence="4" key="1">
    <citation type="submission" date="2025-08" db="UniProtKB">
        <authorList>
            <consortium name="Ensembl"/>
        </authorList>
    </citation>
    <scope>IDENTIFICATION</scope>
</reference>
<dbReference type="InterPro" id="IPR013087">
    <property type="entry name" value="Znf_C2H2_type"/>
</dbReference>
<evidence type="ECO:0000259" key="3">
    <source>
        <dbReference type="PROSITE" id="PS50157"/>
    </source>
</evidence>
<feature type="region of interest" description="Disordered" evidence="2">
    <location>
        <begin position="449"/>
        <end position="471"/>
    </location>
</feature>
<feature type="compositionally biased region" description="Pro residues" evidence="2">
    <location>
        <begin position="595"/>
        <end position="605"/>
    </location>
</feature>
<dbReference type="SMART" id="SM00355">
    <property type="entry name" value="ZnF_C2H2"/>
    <property type="match status" value="4"/>
</dbReference>
<dbReference type="AlphaFoldDB" id="A0A3B4W8U2"/>
<dbReference type="PANTHER" id="PTHR12451:SF0">
    <property type="entry name" value="ZINC FINGER PROTEIN CASTOR HOMOLOG 1"/>
    <property type="match status" value="1"/>
</dbReference>
<feature type="compositionally biased region" description="Acidic residues" evidence="2">
    <location>
        <begin position="405"/>
        <end position="414"/>
    </location>
</feature>
<dbReference type="GeneTree" id="ENSGT00390000008187"/>
<organism evidence="4 5">
    <name type="scientific">Seriola lalandi dorsalis</name>
    <dbReference type="NCBI Taxonomy" id="1841481"/>
    <lineage>
        <taxon>Eukaryota</taxon>
        <taxon>Metazoa</taxon>
        <taxon>Chordata</taxon>
        <taxon>Craniata</taxon>
        <taxon>Vertebrata</taxon>
        <taxon>Euteleostomi</taxon>
        <taxon>Actinopterygii</taxon>
        <taxon>Neopterygii</taxon>
        <taxon>Teleostei</taxon>
        <taxon>Neoteleostei</taxon>
        <taxon>Acanthomorphata</taxon>
        <taxon>Carangaria</taxon>
        <taxon>Carangiformes</taxon>
        <taxon>Carangidae</taxon>
        <taxon>Seriola</taxon>
    </lineage>
</organism>
<feature type="compositionally biased region" description="Low complexity" evidence="2">
    <location>
        <begin position="449"/>
        <end position="459"/>
    </location>
</feature>
<evidence type="ECO:0000256" key="2">
    <source>
        <dbReference type="SAM" id="MobiDB-lite"/>
    </source>
</evidence>
<feature type="compositionally biased region" description="Polar residues" evidence="2">
    <location>
        <begin position="531"/>
        <end position="540"/>
    </location>
</feature>
<keyword evidence="1" id="KW-0863">Zinc-finger</keyword>
<keyword evidence="1" id="KW-0862">Zinc</keyword>
<protein>
    <submittedName>
        <fullName evidence="4">Castor zinc finger 1</fullName>
    </submittedName>
</protein>
<dbReference type="GO" id="GO:0045944">
    <property type="term" value="P:positive regulation of transcription by RNA polymerase II"/>
    <property type="evidence" value="ECO:0007669"/>
    <property type="project" value="TreeGrafter"/>
</dbReference>
<name>A0A3B4W8U2_SERLL</name>
<evidence type="ECO:0000313" key="4">
    <source>
        <dbReference type="Ensembl" id="ENSSLDP00000000229.1"/>
    </source>
</evidence>
<dbReference type="GO" id="GO:0005634">
    <property type="term" value="C:nucleus"/>
    <property type="evidence" value="ECO:0007669"/>
    <property type="project" value="TreeGrafter"/>
</dbReference>
<feature type="compositionally biased region" description="Basic residues" evidence="2">
    <location>
        <begin position="377"/>
        <end position="388"/>
    </location>
</feature>
<keyword evidence="1" id="KW-0479">Metal-binding</keyword>
<dbReference type="PROSITE" id="PS50157">
    <property type="entry name" value="ZINC_FINGER_C2H2_2"/>
    <property type="match status" value="2"/>
</dbReference>
<proteinExistence type="predicted"/>
<evidence type="ECO:0000256" key="1">
    <source>
        <dbReference type="PROSITE-ProRule" id="PRU00042"/>
    </source>
</evidence>
<dbReference type="GO" id="GO:0008270">
    <property type="term" value="F:zinc ion binding"/>
    <property type="evidence" value="ECO:0007669"/>
    <property type="project" value="UniProtKB-KW"/>
</dbReference>
<keyword evidence="5" id="KW-1185">Reference proteome</keyword>
<feature type="compositionally biased region" description="Polar residues" evidence="2">
    <location>
        <begin position="462"/>
        <end position="471"/>
    </location>
</feature>
<dbReference type="GO" id="GO:0000981">
    <property type="term" value="F:DNA-binding transcription factor activity, RNA polymerase II-specific"/>
    <property type="evidence" value="ECO:0007669"/>
    <property type="project" value="TreeGrafter"/>
</dbReference>
<dbReference type="InterPro" id="IPR040373">
    <property type="entry name" value="CASZ1"/>
</dbReference>
<dbReference type="Proteomes" id="UP000261360">
    <property type="component" value="Unplaced"/>
</dbReference>
<feature type="domain" description="C2H2-type" evidence="3">
    <location>
        <begin position="358"/>
        <end position="387"/>
    </location>
</feature>
<reference evidence="4" key="2">
    <citation type="submission" date="2025-09" db="UniProtKB">
        <authorList>
            <consortium name="Ensembl"/>
        </authorList>
    </citation>
    <scope>IDENTIFICATION</scope>
</reference>
<dbReference type="GO" id="GO:0000977">
    <property type="term" value="F:RNA polymerase II transcription regulatory region sequence-specific DNA binding"/>
    <property type="evidence" value="ECO:0007669"/>
    <property type="project" value="TreeGrafter"/>
</dbReference>
<feature type="region of interest" description="Disordered" evidence="2">
    <location>
        <begin position="376"/>
        <end position="414"/>
    </location>
</feature>
<evidence type="ECO:0000313" key="5">
    <source>
        <dbReference type="Proteomes" id="UP000261360"/>
    </source>
</evidence>
<dbReference type="PROSITE" id="PS00028">
    <property type="entry name" value="ZINC_FINGER_C2H2_1"/>
    <property type="match status" value="3"/>
</dbReference>
<dbReference type="Ensembl" id="ENSSLDT00000000266.1">
    <property type="protein sequence ID" value="ENSSLDP00000000229.1"/>
    <property type="gene ID" value="ENSSLDG00000000231.1"/>
</dbReference>
<feature type="region of interest" description="Disordered" evidence="2">
    <location>
        <begin position="519"/>
        <end position="543"/>
    </location>
</feature>
<feature type="region of interest" description="Disordered" evidence="2">
    <location>
        <begin position="584"/>
        <end position="609"/>
    </location>
</feature>